<keyword evidence="4 11" id="KW-0812">Transmembrane</keyword>
<evidence type="ECO:0000256" key="7">
    <source>
        <dbReference type="ARBA" id="ARBA00022927"/>
    </source>
</evidence>
<evidence type="ECO:0000256" key="2">
    <source>
        <dbReference type="ARBA" id="ARBA00022448"/>
    </source>
</evidence>
<evidence type="ECO:0000256" key="6">
    <source>
        <dbReference type="ARBA" id="ARBA00022824"/>
    </source>
</evidence>
<evidence type="ECO:0000256" key="5">
    <source>
        <dbReference type="ARBA" id="ARBA00022737"/>
    </source>
</evidence>
<dbReference type="PANTHER" id="PTHR23284:SF2">
    <property type="entry name" value="SEC12-LIKE PROTEIN 1"/>
    <property type="match status" value="1"/>
</dbReference>
<dbReference type="InterPro" id="IPR001680">
    <property type="entry name" value="WD40_rpt"/>
</dbReference>
<evidence type="ECO:0000256" key="3">
    <source>
        <dbReference type="ARBA" id="ARBA00022574"/>
    </source>
</evidence>
<dbReference type="Gene3D" id="2.130.10.10">
    <property type="entry name" value="YVTN repeat-like/Quinoprotein amine dehydrogenase"/>
    <property type="match status" value="1"/>
</dbReference>
<dbReference type="InterPro" id="IPR045260">
    <property type="entry name" value="Sec12-like"/>
</dbReference>
<keyword evidence="3 10" id="KW-0853">WD repeat</keyword>
<dbReference type="InterPro" id="IPR036322">
    <property type="entry name" value="WD40_repeat_dom_sf"/>
</dbReference>
<dbReference type="InterPro" id="IPR015943">
    <property type="entry name" value="WD40/YVTN_repeat-like_dom_sf"/>
</dbReference>
<dbReference type="SMART" id="SM00320">
    <property type="entry name" value="WD40"/>
    <property type="match status" value="4"/>
</dbReference>
<evidence type="ECO:0000313" key="12">
    <source>
        <dbReference type="EMBL" id="CAL4944901.1"/>
    </source>
</evidence>
<sequence length="395" mass="43395">MAGHGGEGGAVGKVTCAAWVRRRDDEGPPGVSRLLVAFGRGATASSPTLVDLLEFDARACSLASEPLVSGDYCFPRGLWLSCLIARLLWMWLVSQARILVGEEPADTPRAIAVHPGGRELVCATAKGCRVFKLVYRDFGIHLISSDASLLQSVGPQKCLAFSTDGAKFAIGGEDGHLRIFNWPSLSVILDEPKAHKSFVDMDISLDSEFLVSTSNDGSARIWKIDEGSPLINLTRSPDEKIECCRFSRDGTKPFLFCTLVKGHDVLTMAVDISNWKRIGYKKLSAKPISTLSVSLDGKYLALGNREGDFCAVEVKKMEVAHWSKKVHLGSPVSSIEFCPTERVVISTSHQWGAEITKLDVPPEWKVWQIWLVLLSLFVSSAVLFYLFFKHARLNL</sequence>
<evidence type="ECO:0008006" key="14">
    <source>
        <dbReference type="Google" id="ProtNLM"/>
    </source>
</evidence>
<dbReference type="EMBL" id="OZ075126">
    <property type="protein sequence ID" value="CAL4944901.1"/>
    <property type="molecule type" value="Genomic_DNA"/>
</dbReference>
<reference evidence="12" key="1">
    <citation type="submission" date="2024-10" db="EMBL/GenBank/DDBJ databases">
        <authorList>
            <person name="Ryan C."/>
        </authorList>
    </citation>
    <scope>NUCLEOTIDE SEQUENCE [LARGE SCALE GENOMIC DNA]</scope>
</reference>
<dbReference type="FunFam" id="2.130.10.10:FF:000435">
    <property type="entry name" value="SEC12-like protein 1"/>
    <property type="match status" value="1"/>
</dbReference>
<dbReference type="Proteomes" id="UP001497457">
    <property type="component" value="Chromosome 16b"/>
</dbReference>
<keyword evidence="2" id="KW-0813">Transport</keyword>
<evidence type="ECO:0000256" key="1">
    <source>
        <dbReference type="ARBA" id="ARBA00004389"/>
    </source>
</evidence>
<organism evidence="12 13">
    <name type="scientific">Urochloa decumbens</name>
    <dbReference type="NCBI Taxonomy" id="240449"/>
    <lineage>
        <taxon>Eukaryota</taxon>
        <taxon>Viridiplantae</taxon>
        <taxon>Streptophyta</taxon>
        <taxon>Embryophyta</taxon>
        <taxon>Tracheophyta</taxon>
        <taxon>Spermatophyta</taxon>
        <taxon>Magnoliopsida</taxon>
        <taxon>Liliopsida</taxon>
        <taxon>Poales</taxon>
        <taxon>Poaceae</taxon>
        <taxon>PACMAD clade</taxon>
        <taxon>Panicoideae</taxon>
        <taxon>Panicodae</taxon>
        <taxon>Paniceae</taxon>
        <taxon>Melinidinae</taxon>
        <taxon>Urochloa</taxon>
    </lineage>
</organism>
<keyword evidence="9 11" id="KW-0472">Membrane</keyword>
<feature type="transmembrane region" description="Helical" evidence="11">
    <location>
        <begin position="367"/>
        <end position="388"/>
    </location>
</feature>
<dbReference type="SUPFAM" id="SSF50978">
    <property type="entry name" value="WD40 repeat-like"/>
    <property type="match status" value="1"/>
</dbReference>
<evidence type="ECO:0000313" key="13">
    <source>
        <dbReference type="Proteomes" id="UP001497457"/>
    </source>
</evidence>
<evidence type="ECO:0000256" key="8">
    <source>
        <dbReference type="ARBA" id="ARBA00022989"/>
    </source>
</evidence>
<proteinExistence type="predicted"/>
<evidence type="ECO:0000256" key="11">
    <source>
        <dbReference type="SAM" id="Phobius"/>
    </source>
</evidence>
<evidence type="ECO:0000256" key="9">
    <source>
        <dbReference type="ARBA" id="ARBA00023136"/>
    </source>
</evidence>
<keyword evidence="6" id="KW-0256">Endoplasmic reticulum</keyword>
<keyword evidence="8 11" id="KW-1133">Transmembrane helix</keyword>
<dbReference type="Pfam" id="PF00400">
    <property type="entry name" value="WD40"/>
    <property type="match status" value="2"/>
</dbReference>
<comment type="subcellular location">
    <subcellularLocation>
        <location evidence="1">Endoplasmic reticulum membrane</location>
        <topology evidence="1">Single-pass membrane protein</topology>
    </subcellularLocation>
</comment>
<evidence type="ECO:0000256" key="4">
    <source>
        <dbReference type="ARBA" id="ARBA00022692"/>
    </source>
</evidence>
<name>A0ABC8YIQ7_9POAL</name>
<evidence type="ECO:0000256" key="10">
    <source>
        <dbReference type="PROSITE-ProRule" id="PRU00221"/>
    </source>
</evidence>
<dbReference type="PANTHER" id="PTHR23284">
    <property type="entry name" value="PROLACTIN REGULATORY ELEMENT BINDING PROTEIN"/>
    <property type="match status" value="1"/>
</dbReference>
<protein>
    <recommendedName>
        <fullName evidence="14">SEC12-like protein 1</fullName>
    </recommendedName>
</protein>
<keyword evidence="13" id="KW-1185">Reference proteome</keyword>
<dbReference type="GO" id="GO:0005789">
    <property type="term" value="C:endoplasmic reticulum membrane"/>
    <property type="evidence" value="ECO:0007669"/>
    <property type="project" value="UniProtKB-SubCell"/>
</dbReference>
<gene>
    <name evidence="12" type="ORF">URODEC1_LOCUS35118</name>
</gene>
<dbReference type="GO" id="GO:0015031">
    <property type="term" value="P:protein transport"/>
    <property type="evidence" value="ECO:0007669"/>
    <property type="project" value="UniProtKB-KW"/>
</dbReference>
<accession>A0ABC8YIQ7</accession>
<dbReference type="AlphaFoldDB" id="A0ABC8YIQ7"/>
<keyword evidence="7" id="KW-0653">Protein transport</keyword>
<feature type="repeat" description="WD" evidence="10">
    <location>
        <begin position="206"/>
        <end position="232"/>
    </location>
</feature>
<dbReference type="PROSITE" id="PS50082">
    <property type="entry name" value="WD_REPEATS_2"/>
    <property type="match status" value="1"/>
</dbReference>
<keyword evidence="5" id="KW-0677">Repeat</keyword>